<evidence type="ECO:0000313" key="3">
    <source>
        <dbReference type="Proteomes" id="UP000003481"/>
    </source>
</evidence>
<dbReference type="PROSITE" id="PS51257">
    <property type="entry name" value="PROKAR_LIPOPROTEIN"/>
    <property type="match status" value="1"/>
</dbReference>
<keyword evidence="2" id="KW-0614">Plasmid</keyword>
<accession>C0RC32</accession>
<dbReference type="InterPro" id="IPR054923">
    <property type="entry name" value="Decorin_bind_prot_A"/>
</dbReference>
<reference evidence="2 3" key="1">
    <citation type="journal article" date="2012" name="J. Bacteriol.">
        <title>Whole-Genome Sequences of Borrelia bissettii, Borrelia valaisiana, and Borrelia spielmanii.</title>
        <authorList>
            <person name="Schutzer S.E."/>
            <person name="Fraser-Liggett C.M."/>
            <person name="Qiu W.G."/>
            <person name="Kraiczy P."/>
            <person name="Mongodin E.F."/>
            <person name="Dunn J.J."/>
            <person name="Luft B.J."/>
            <person name="Casjens S.R."/>
        </authorList>
    </citation>
    <scope>NUCLEOTIDE SEQUENCE [LARGE SCALE GENOMIC DNA]</scope>
    <source>
        <strain evidence="2 3">A14S</strain>
        <plasmid evidence="2 3">A14S_lp54</plasmid>
    </source>
</reference>
<dbReference type="AlphaFoldDB" id="C0RC32"/>
<dbReference type="Pfam" id="PF02352">
    <property type="entry name" value="Decorin_bind"/>
    <property type="match status" value="1"/>
</dbReference>
<dbReference type="OrthoDB" id="352919at2"/>
<dbReference type="InterPro" id="IPR003332">
    <property type="entry name" value="Decorin-bd"/>
</dbReference>
<dbReference type="NCBIfam" id="NF033713">
    <property type="entry name" value="DbpA"/>
    <property type="match status" value="1"/>
</dbReference>
<dbReference type="Gene3D" id="1.20.1420.40">
    <property type="entry name" value="Decorin-binding protein"/>
    <property type="match status" value="1"/>
</dbReference>
<sequence length="165" mass="18106">MNKYTKNLLKLSLLASLLVACSLTGKAKLESSVKDITNEIDKAIKEAQEGGVDTNAFTDQKTGAKMGGPKTREAKLRIIALTLQFLKETKEEAIKLKEYGAGEDEFKELYELMLKISKAVEGIGIQNMTATVSMGIVENPPTTAERVIEIANTIESKLKKIETKQ</sequence>
<gene>
    <name evidence="2" type="ORF">BSPA14S_A0023</name>
</gene>
<dbReference type="RefSeq" id="WP_012665204.1">
    <property type="nucleotide sequence ID" value="NC_012164.1"/>
</dbReference>
<name>C0RC32_9SPIR</name>
<feature type="chain" id="PRO_5002902898" evidence="1">
    <location>
        <begin position="28"/>
        <end position="165"/>
    </location>
</feature>
<organism evidence="2 3">
    <name type="scientific">Borreliella spielmanii A14S</name>
    <dbReference type="NCBI Taxonomy" id="498742"/>
    <lineage>
        <taxon>Bacteria</taxon>
        <taxon>Pseudomonadati</taxon>
        <taxon>Spirochaetota</taxon>
        <taxon>Spirochaetia</taxon>
        <taxon>Spirochaetales</taxon>
        <taxon>Borreliaceae</taxon>
        <taxon>Borreliella</taxon>
    </lineage>
</organism>
<dbReference type="Proteomes" id="UP000003481">
    <property type="component" value="Plasmid A14S_lp54"/>
</dbReference>
<protein>
    <submittedName>
        <fullName evidence="2">Decorin binding protein A</fullName>
    </submittedName>
</protein>
<keyword evidence="1" id="KW-0732">Signal</keyword>
<dbReference type="InterPro" id="IPR038353">
    <property type="entry name" value="Decorin-db_sf"/>
</dbReference>
<dbReference type="HOGENOM" id="CLU_124841_0_0_12"/>
<geneLocation type="plasmid" evidence="2 3">
    <name>A14S_lp54</name>
</geneLocation>
<proteinExistence type="predicted"/>
<evidence type="ECO:0000313" key="2">
    <source>
        <dbReference type="EMBL" id="ACN53322.1"/>
    </source>
</evidence>
<feature type="signal peptide" evidence="1">
    <location>
        <begin position="1"/>
        <end position="27"/>
    </location>
</feature>
<evidence type="ECO:0000256" key="1">
    <source>
        <dbReference type="SAM" id="SignalP"/>
    </source>
</evidence>
<dbReference type="EMBL" id="CP001469">
    <property type="protein sequence ID" value="ACN53322.1"/>
    <property type="molecule type" value="Genomic_DNA"/>
</dbReference>